<name>A0AAD5RZA1_9PEZI</name>
<evidence type="ECO:0000256" key="1">
    <source>
        <dbReference type="SAM" id="MobiDB-lite"/>
    </source>
</evidence>
<comment type="caution">
    <text evidence="2">The sequence shown here is derived from an EMBL/GenBank/DDBJ whole genome shotgun (WGS) entry which is preliminary data.</text>
</comment>
<dbReference type="Gene3D" id="3.40.50.880">
    <property type="match status" value="1"/>
</dbReference>
<keyword evidence="3" id="KW-1185">Reference proteome</keyword>
<feature type="region of interest" description="Disordered" evidence="1">
    <location>
        <begin position="116"/>
        <end position="196"/>
    </location>
</feature>
<dbReference type="AlphaFoldDB" id="A0AAD5RZA1"/>
<dbReference type="Proteomes" id="UP001201980">
    <property type="component" value="Unassembled WGS sequence"/>
</dbReference>
<dbReference type="PANTHER" id="PTHR43130">
    <property type="entry name" value="ARAC-FAMILY TRANSCRIPTIONAL REGULATOR"/>
    <property type="match status" value="1"/>
</dbReference>
<dbReference type="InterPro" id="IPR029062">
    <property type="entry name" value="Class_I_gatase-like"/>
</dbReference>
<feature type="compositionally biased region" description="Acidic residues" evidence="1">
    <location>
        <begin position="119"/>
        <end position="131"/>
    </location>
</feature>
<dbReference type="PANTHER" id="PTHR43130:SF15">
    <property type="entry name" value="THIJ_PFPI FAMILY PROTEIN (AFU_ORTHOLOGUE AFUA_5G14240)"/>
    <property type="match status" value="1"/>
</dbReference>
<proteinExistence type="predicted"/>
<organism evidence="2 3">
    <name type="scientific">Zalerion maritima</name>
    <dbReference type="NCBI Taxonomy" id="339359"/>
    <lineage>
        <taxon>Eukaryota</taxon>
        <taxon>Fungi</taxon>
        <taxon>Dikarya</taxon>
        <taxon>Ascomycota</taxon>
        <taxon>Pezizomycotina</taxon>
        <taxon>Sordariomycetes</taxon>
        <taxon>Lulworthiomycetidae</taxon>
        <taxon>Lulworthiales</taxon>
        <taxon>Lulworthiaceae</taxon>
        <taxon>Zalerion</taxon>
    </lineage>
</organism>
<evidence type="ECO:0000313" key="2">
    <source>
        <dbReference type="EMBL" id="KAJ2906252.1"/>
    </source>
</evidence>
<protein>
    <submittedName>
        <fullName evidence="2">Mfs monocarboxylate transporter</fullName>
    </submittedName>
</protein>
<dbReference type="EMBL" id="JAKWBI020000016">
    <property type="protein sequence ID" value="KAJ2906252.1"/>
    <property type="molecule type" value="Genomic_DNA"/>
</dbReference>
<dbReference type="InterPro" id="IPR052158">
    <property type="entry name" value="INH-QAR"/>
</dbReference>
<evidence type="ECO:0000313" key="3">
    <source>
        <dbReference type="Proteomes" id="UP001201980"/>
    </source>
</evidence>
<dbReference type="SUPFAM" id="SSF52317">
    <property type="entry name" value="Class I glutamine amidotransferase-like"/>
    <property type="match status" value="2"/>
</dbReference>
<accession>A0AAD5RZA1</accession>
<gene>
    <name evidence="2" type="ORF">MKZ38_002331</name>
</gene>
<reference evidence="2" key="1">
    <citation type="submission" date="2022-07" db="EMBL/GenBank/DDBJ databases">
        <title>Draft genome sequence of Zalerion maritima ATCC 34329, a (micro)plastics degrading marine fungus.</title>
        <authorList>
            <person name="Paco A."/>
            <person name="Goncalves M.F.M."/>
            <person name="Rocha-Santos T.A.P."/>
            <person name="Alves A."/>
        </authorList>
    </citation>
    <scope>NUCLEOTIDE SEQUENCE</scope>
    <source>
        <strain evidence="2">ATCC 34329</strain>
    </source>
</reference>
<feature type="compositionally biased region" description="Low complexity" evidence="1">
    <location>
        <begin position="153"/>
        <end position="176"/>
    </location>
</feature>
<sequence>MSLEPPTPSSPLRVGVLIYPGFQALDVFGPLDVLGQVAHTHHITLSIISETLSPVSTLAPAQKASSTFPSPSFEQTVVPTHTLSNAPVLDILIVPGGLGSRDASAIAPYEEFIRARWGEDDDDDDDDDDDGGGGGSGSGNGKTSPFPGPGPASPSSTTATAGARPPRPGVGPTCRPEVPPTPQTRRPRARPSSPPVKLVLSVCTGALLVARSGRVRRRRNYSATTNKKAFRLVSSRVPAVNWIGKARWVEDGRWWSSGGISAGTDMLLGFVGRLWGGGARGRRGQGPGVGQKGEGG</sequence>